<dbReference type="EMBL" id="CAJOBC010000453">
    <property type="protein sequence ID" value="CAF3588172.1"/>
    <property type="molecule type" value="Genomic_DNA"/>
</dbReference>
<dbReference type="Proteomes" id="UP000663829">
    <property type="component" value="Unassembled WGS sequence"/>
</dbReference>
<protein>
    <submittedName>
        <fullName evidence="2">Uncharacterized protein</fullName>
    </submittedName>
</protein>
<gene>
    <name evidence="2" type="ORF">GPM918_LOCUS3617</name>
    <name evidence="1" type="ORF">OVA965_LOCUS3184</name>
    <name evidence="4" type="ORF">SRO942_LOCUS3617</name>
    <name evidence="3" type="ORF">TMI583_LOCUS3183</name>
</gene>
<comment type="caution">
    <text evidence="2">The sequence shown here is derived from an EMBL/GenBank/DDBJ whole genome shotgun (WGS) entry which is preliminary data.</text>
</comment>
<evidence type="ECO:0000313" key="3">
    <source>
        <dbReference type="EMBL" id="CAF3553917.1"/>
    </source>
</evidence>
<evidence type="ECO:0000313" key="5">
    <source>
        <dbReference type="Proteomes" id="UP000663829"/>
    </source>
</evidence>
<dbReference type="EMBL" id="CAJNOK010000749">
    <property type="protein sequence ID" value="CAF0772957.1"/>
    <property type="molecule type" value="Genomic_DNA"/>
</dbReference>
<organism evidence="2 5">
    <name type="scientific">Didymodactylos carnosus</name>
    <dbReference type="NCBI Taxonomy" id="1234261"/>
    <lineage>
        <taxon>Eukaryota</taxon>
        <taxon>Metazoa</taxon>
        <taxon>Spiralia</taxon>
        <taxon>Gnathifera</taxon>
        <taxon>Rotifera</taxon>
        <taxon>Eurotatoria</taxon>
        <taxon>Bdelloidea</taxon>
        <taxon>Philodinida</taxon>
        <taxon>Philodinidae</taxon>
        <taxon>Didymodactylos</taxon>
    </lineage>
</organism>
<reference evidence="2" key="1">
    <citation type="submission" date="2021-02" db="EMBL/GenBank/DDBJ databases">
        <authorList>
            <person name="Nowell W R."/>
        </authorList>
    </citation>
    <scope>NUCLEOTIDE SEQUENCE</scope>
</reference>
<name>A0A813SWQ0_9BILA</name>
<evidence type="ECO:0000313" key="1">
    <source>
        <dbReference type="EMBL" id="CAF0772957.1"/>
    </source>
</evidence>
<dbReference type="EMBL" id="CAJNOQ010000453">
    <property type="protein sequence ID" value="CAF0802963.1"/>
    <property type="molecule type" value="Genomic_DNA"/>
</dbReference>
<dbReference type="EMBL" id="CAJOBA010000749">
    <property type="protein sequence ID" value="CAF3553917.1"/>
    <property type="molecule type" value="Genomic_DNA"/>
</dbReference>
<sequence>MSTLKERDYISHSCTADEISALSFKPHISQRLAVLNHPKTSIDHEIHHTLRSSYVDDERLSIPSPLQRSVSTLDYDLWLESGKHNHKSLYPKNLDGKPPINFNIWRNFRRYHTGLGESIKREKTKHINDMIAFSYPITIPAPSVLGNNHLRQYLETNWHDLLKNQRHYRMALIKADSDERLLRLLSLKSGQRNPNSPDSKRFREVQRQQKSAQLKKVSTLSQLVNDRHDTDFTLQSSRLPQNSLNESFHSPVLHGQRLPRAVSGKKFLLKENHPSIEKLKFEQELKTAVDFHRELTRVNTASGKTIHAKH</sequence>
<proteinExistence type="predicted"/>
<accession>A0A813SWQ0</accession>
<dbReference type="Proteomes" id="UP000681722">
    <property type="component" value="Unassembled WGS sequence"/>
</dbReference>
<dbReference type="AlphaFoldDB" id="A0A813SWQ0"/>
<dbReference type="OrthoDB" id="10017413at2759"/>
<dbReference type="Proteomes" id="UP000677228">
    <property type="component" value="Unassembled WGS sequence"/>
</dbReference>
<evidence type="ECO:0000313" key="4">
    <source>
        <dbReference type="EMBL" id="CAF3588172.1"/>
    </source>
</evidence>
<dbReference type="Proteomes" id="UP000682733">
    <property type="component" value="Unassembled WGS sequence"/>
</dbReference>
<evidence type="ECO:0000313" key="2">
    <source>
        <dbReference type="EMBL" id="CAF0802963.1"/>
    </source>
</evidence>
<keyword evidence="5" id="KW-1185">Reference proteome</keyword>